<name>A0AAV4QC27_CAEEX</name>
<protein>
    <submittedName>
        <fullName evidence="1">Uncharacterized protein</fullName>
    </submittedName>
</protein>
<gene>
    <name evidence="1" type="ORF">CEXT_216831</name>
</gene>
<evidence type="ECO:0000313" key="1">
    <source>
        <dbReference type="EMBL" id="GIY05859.1"/>
    </source>
</evidence>
<dbReference type="Proteomes" id="UP001054945">
    <property type="component" value="Unassembled WGS sequence"/>
</dbReference>
<dbReference type="AlphaFoldDB" id="A0AAV4QC27"/>
<sequence>MGCRLATKAEELHKTYFISSLPSLKSRPIPLRCILMQRLINNGLYNPLSTPCVYIGVLYSLKVGPILSLAREYILLSALSLHGECI</sequence>
<accession>A0AAV4QC27</accession>
<organism evidence="1 2">
    <name type="scientific">Caerostris extrusa</name>
    <name type="common">Bark spider</name>
    <name type="synonym">Caerostris bankana</name>
    <dbReference type="NCBI Taxonomy" id="172846"/>
    <lineage>
        <taxon>Eukaryota</taxon>
        <taxon>Metazoa</taxon>
        <taxon>Ecdysozoa</taxon>
        <taxon>Arthropoda</taxon>
        <taxon>Chelicerata</taxon>
        <taxon>Arachnida</taxon>
        <taxon>Araneae</taxon>
        <taxon>Araneomorphae</taxon>
        <taxon>Entelegynae</taxon>
        <taxon>Araneoidea</taxon>
        <taxon>Araneidae</taxon>
        <taxon>Caerostris</taxon>
    </lineage>
</organism>
<keyword evidence="2" id="KW-1185">Reference proteome</keyword>
<reference evidence="1 2" key="1">
    <citation type="submission" date="2021-06" db="EMBL/GenBank/DDBJ databases">
        <title>Caerostris extrusa draft genome.</title>
        <authorList>
            <person name="Kono N."/>
            <person name="Arakawa K."/>
        </authorList>
    </citation>
    <scope>NUCLEOTIDE SEQUENCE [LARGE SCALE GENOMIC DNA]</scope>
</reference>
<proteinExistence type="predicted"/>
<evidence type="ECO:0000313" key="2">
    <source>
        <dbReference type="Proteomes" id="UP001054945"/>
    </source>
</evidence>
<dbReference type="EMBL" id="BPLR01005883">
    <property type="protein sequence ID" value="GIY05859.1"/>
    <property type="molecule type" value="Genomic_DNA"/>
</dbReference>
<comment type="caution">
    <text evidence="1">The sequence shown here is derived from an EMBL/GenBank/DDBJ whole genome shotgun (WGS) entry which is preliminary data.</text>
</comment>